<sequence length="156" mass="16896">MRVSTPHAPALVLDTNVVLDLLLFADPATPALRTALDAGQLRWVTTVVMREELRRVLAYPHIATRMDFHQRPADALLADYDARVELMGVAPKAPYTCKDADDQKFIDLAYQLGSAGGATLLLSKDKAVLKLSKRLAAHGVIVSRSLGYAADTLVSA</sequence>
<gene>
    <name evidence="2" type="ORF">DW355_04755</name>
</gene>
<dbReference type="InterPro" id="IPR002716">
    <property type="entry name" value="PIN_dom"/>
</dbReference>
<organism evidence="2 3">
    <name type="scientific">Hylemonella gracilis</name>
    <dbReference type="NCBI Taxonomy" id="80880"/>
    <lineage>
        <taxon>Bacteria</taxon>
        <taxon>Pseudomonadati</taxon>
        <taxon>Pseudomonadota</taxon>
        <taxon>Betaproteobacteria</taxon>
        <taxon>Burkholderiales</taxon>
        <taxon>Comamonadaceae</taxon>
        <taxon>Hylemonella</taxon>
    </lineage>
</organism>
<reference evidence="2 3" key="1">
    <citation type="submission" date="2018-07" db="EMBL/GenBank/DDBJ databases">
        <title>Exploring interactions and the metabolic potential of the ultra-small soil bacteria Hylemonella gracilis.</title>
        <authorList>
            <person name="Tyc O."/>
            <person name="Kulkarni P."/>
            <person name="Gawehns F."/>
            <person name="Hundscheid M."/>
            <person name="Zweers H."/>
            <person name="Garbeva P."/>
        </authorList>
    </citation>
    <scope>NUCLEOTIDE SEQUENCE [LARGE SCALE GENOMIC DNA]</scope>
    <source>
        <strain evidence="2 3">NS1</strain>
    </source>
</reference>
<dbReference type="RefSeq" id="WP_131278192.1">
    <property type="nucleotide sequence ID" value="NZ_CP031395.1"/>
</dbReference>
<name>A0A4V1A1Y6_9BURK</name>
<dbReference type="InterPro" id="IPR029060">
    <property type="entry name" value="PIN-like_dom_sf"/>
</dbReference>
<evidence type="ECO:0000259" key="1">
    <source>
        <dbReference type="Pfam" id="PF13470"/>
    </source>
</evidence>
<protein>
    <submittedName>
        <fullName evidence="2">PIN domain-containing protein</fullName>
    </submittedName>
</protein>
<dbReference type="OrthoDB" id="9802272at2"/>
<dbReference type="Pfam" id="PF13470">
    <property type="entry name" value="PIN_3"/>
    <property type="match status" value="1"/>
</dbReference>
<evidence type="ECO:0000313" key="2">
    <source>
        <dbReference type="EMBL" id="QBK04179.1"/>
    </source>
</evidence>
<feature type="domain" description="PIN" evidence="1">
    <location>
        <begin position="11"/>
        <end position="126"/>
    </location>
</feature>
<dbReference type="SUPFAM" id="SSF88723">
    <property type="entry name" value="PIN domain-like"/>
    <property type="match status" value="1"/>
</dbReference>
<dbReference type="InterPro" id="IPR002850">
    <property type="entry name" value="PIN_toxin-like"/>
</dbReference>
<dbReference type="PANTHER" id="PTHR34610">
    <property type="entry name" value="SSL7007 PROTEIN"/>
    <property type="match status" value="1"/>
</dbReference>
<evidence type="ECO:0000313" key="3">
    <source>
        <dbReference type="Proteomes" id="UP000292939"/>
    </source>
</evidence>
<accession>A0A4V1A1Y6</accession>
<dbReference type="Proteomes" id="UP000292939">
    <property type="component" value="Chromosome"/>
</dbReference>
<dbReference type="EMBL" id="CP031395">
    <property type="protein sequence ID" value="QBK04179.1"/>
    <property type="molecule type" value="Genomic_DNA"/>
</dbReference>
<proteinExistence type="predicted"/>
<dbReference type="AlphaFoldDB" id="A0A4V1A1Y6"/>
<dbReference type="KEGG" id="hgr:DW355_04755"/>
<dbReference type="PANTHER" id="PTHR34610:SF3">
    <property type="entry name" value="SSL7007 PROTEIN"/>
    <property type="match status" value="1"/>
</dbReference>